<evidence type="ECO:0000256" key="1">
    <source>
        <dbReference type="ARBA" id="ARBA00010617"/>
    </source>
</evidence>
<dbReference type="PANTHER" id="PTHR24305">
    <property type="entry name" value="CYTOCHROME P450"/>
    <property type="match status" value="1"/>
</dbReference>
<keyword evidence="2" id="KW-0472">Membrane</keyword>
<dbReference type="OrthoDB" id="1470350at2759"/>
<dbReference type="Gene3D" id="1.10.630.10">
    <property type="entry name" value="Cytochrome P450"/>
    <property type="match status" value="1"/>
</dbReference>
<reference evidence="3 4" key="1">
    <citation type="journal article" date="2020" name="Genomics">
        <title>Complete, high-quality genomes from long-read metagenomic sequencing of two wolf lichen thalli reveals enigmatic genome architecture.</title>
        <authorList>
            <person name="McKenzie S.K."/>
            <person name="Walston R.F."/>
            <person name="Allen J.L."/>
        </authorList>
    </citation>
    <scope>NUCLEOTIDE SEQUENCE [LARGE SCALE GENOMIC DNA]</scope>
    <source>
        <strain evidence="3">WasteWater2</strain>
    </source>
</reference>
<gene>
    <name evidence="3" type="ORF">HO173_001329</name>
</gene>
<dbReference type="EMBL" id="JACCJC010000003">
    <property type="protein sequence ID" value="KAF6240657.1"/>
    <property type="molecule type" value="Genomic_DNA"/>
</dbReference>
<proteinExistence type="inferred from homology"/>
<sequence>MSPTHGTSAAHRVKSSMVQNALTLLIAGHETTSGMSSFLFIMLLKKPRALKAAQNEVDKVIGTGPITIDHLNKPPYIAACMRETLQLWPTALESASSQ</sequence>
<keyword evidence="4" id="KW-1185">Reference proteome</keyword>
<name>A0A8H6G531_9LECA</name>
<dbReference type="GO" id="GO:0020037">
    <property type="term" value="F:heme binding"/>
    <property type="evidence" value="ECO:0007669"/>
    <property type="project" value="InterPro"/>
</dbReference>
<accession>A0A8H6G531</accession>
<dbReference type="GO" id="GO:0005506">
    <property type="term" value="F:iron ion binding"/>
    <property type="evidence" value="ECO:0007669"/>
    <property type="project" value="InterPro"/>
</dbReference>
<comment type="similarity">
    <text evidence="1">Belongs to the cytochrome P450 family.</text>
</comment>
<dbReference type="PRINTS" id="PR00463">
    <property type="entry name" value="EP450I"/>
</dbReference>
<dbReference type="GO" id="GO:0016705">
    <property type="term" value="F:oxidoreductase activity, acting on paired donors, with incorporation or reduction of molecular oxygen"/>
    <property type="evidence" value="ECO:0007669"/>
    <property type="project" value="InterPro"/>
</dbReference>
<dbReference type="RefSeq" id="XP_037169916.1">
    <property type="nucleotide sequence ID" value="XM_037303269.1"/>
</dbReference>
<dbReference type="GeneID" id="59283003"/>
<keyword evidence="2" id="KW-0812">Transmembrane</keyword>
<dbReference type="InterPro" id="IPR001128">
    <property type="entry name" value="Cyt_P450"/>
</dbReference>
<evidence type="ECO:0008006" key="5">
    <source>
        <dbReference type="Google" id="ProtNLM"/>
    </source>
</evidence>
<dbReference type="Pfam" id="PF00067">
    <property type="entry name" value="p450"/>
    <property type="match status" value="1"/>
</dbReference>
<comment type="caution">
    <text evidence="3">The sequence shown here is derived from an EMBL/GenBank/DDBJ whole genome shotgun (WGS) entry which is preliminary data.</text>
</comment>
<dbReference type="SUPFAM" id="SSF48264">
    <property type="entry name" value="Cytochrome P450"/>
    <property type="match status" value="1"/>
</dbReference>
<evidence type="ECO:0000313" key="3">
    <source>
        <dbReference type="EMBL" id="KAF6240657.1"/>
    </source>
</evidence>
<dbReference type="GO" id="GO:0004497">
    <property type="term" value="F:monooxygenase activity"/>
    <property type="evidence" value="ECO:0007669"/>
    <property type="project" value="InterPro"/>
</dbReference>
<dbReference type="InterPro" id="IPR036396">
    <property type="entry name" value="Cyt_P450_sf"/>
</dbReference>
<dbReference type="InterPro" id="IPR050121">
    <property type="entry name" value="Cytochrome_P450_monoxygenase"/>
</dbReference>
<keyword evidence="2" id="KW-1133">Transmembrane helix</keyword>
<dbReference type="Proteomes" id="UP000578531">
    <property type="component" value="Unassembled WGS sequence"/>
</dbReference>
<dbReference type="PANTHER" id="PTHR24305:SF166">
    <property type="entry name" value="CYTOCHROME P450 12A4, MITOCHONDRIAL-RELATED"/>
    <property type="match status" value="1"/>
</dbReference>
<dbReference type="InterPro" id="IPR002401">
    <property type="entry name" value="Cyt_P450_E_grp-I"/>
</dbReference>
<protein>
    <recommendedName>
        <fullName evidence="5">Cytochrome P450</fullName>
    </recommendedName>
</protein>
<evidence type="ECO:0000313" key="4">
    <source>
        <dbReference type="Proteomes" id="UP000578531"/>
    </source>
</evidence>
<evidence type="ECO:0000256" key="2">
    <source>
        <dbReference type="SAM" id="Phobius"/>
    </source>
</evidence>
<organism evidence="3 4">
    <name type="scientific">Letharia columbiana</name>
    <dbReference type="NCBI Taxonomy" id="112416"/>
    <lineage>
        <taxon>Eukaryota</taxon>
        <taxon>Fungi</taxon>
        <taxon>Dikarya</taxon>
        <taxon>Ascomycota</taxon>
        <taxon>Pezizomycotina</taxon>
        <taxon>Lecanoromycetes</taxon>
        <taxon>OSLEUM clade</taxon>
        <taxon>Lecanoromycetidae</taxon>
        <taxon>Lecanorales</taxon>
        <taxon>Lecanorineae</taxon>
        <taxon>Parmeliaceae</taxon>
        <taxon>Letharia</taxon>
    </lineage>
</organism>
<feature type="transmembrane region" description="Helical" evidence="2">
    <location>
        <begin position="21"/>
        <end position="44"/>
    </location>
</feature>
<dbReference type="AlphaFoldDB" id="A0A8H6G531"/>